<dbReference type="EMBL" id="BAABEZ010000022">
    <property type="protein sequence ID" value="GAA4457214.1"/>
    <property type="molecule type" value="Genomic_DNA"/>
</dbReference>
<proteinExistence type="predicted"/>
<dbReference type="InterPro" id="IPR029055">
    <property type="entry name" value="Ntn_hydrolases_N"/>
</dbReference>
<gene>
    <name evidence="1" type="ORF">GCM10023092_23720</name>
</gene>
<dbReference type="Gene3D" id="3.60.20.30">
    <property type="entry name" value="(Glycosyl)asparaginase"/>
    <property type="match status" value="1"/>
</dbReference>
<reference evidence="2" key="1">
    <citation type="journal article" date="2019" name="Int. J. Syst. Evol. Microbiol.">
        <title>The Global Catalogue of Microorganisms (GCM) 10K type strain sequencing project: providing services to taxonomists for standard genome sequencing and annotation.</title>
        <authorList>
            <consortium name="The Broad Institute Genomics Platform"/>
            <consortium name="The Broad Institute Genome Sequencing Center for Infectious Disease"/>
            <person name="Wu L."/>
            <person name="Ma J."/>
        </authorList>
    </citation>
    <scope>NUCLEOTIDE SEQUENCE [LARGE SCALE GENOMIC DNA]</scope>
    <source>
        <strain evidence="2">JCM 31921</strain>
    </source>
</reference>
<evidence type="ECO:0000313" key="2">
    <source>
        <dbReference type="Proteomes" id="UP001501410"/>
    </source>
</evidence>
<dbReference type="RefSeq" id="WP_344827317.1">
    <property type="nucleotide sequence ID" value="NZ_BAABEZ010000022.1"/>
</dbReference>
<dbReference type="SUPFAM" id="SSF56235">
    <property type="entry name" value="N-terminal nucleophile aminohydrolases (Ntn hydrolases)"/>
    <property type="match status" value="1"/>
</dbReference>
<keyword evidence="2" id="KW-1185">Reference proteome</keyword>
<dbReference type="Pfam" id="PF01112">
    <property type="entry name" value="Asparaginase_2"/>
    <property type="match status" value="1"/>
</dbReference>
<sequence length="322" mass="34455">MQKLTLIIHGGAGNIYKGMLTEQQETDYTDGLRFALDKGYGILQQGGTSIDAVKAAIAAMEDNPLFNAGRGAVFTKKGLHEMDACIMDGKDLSAGAVAGVRHIKNPIRLADEVRCHSGHVFLSGSGAGEFALQQGIETAPDEYFFNKERYEQWIEIRDSNFYQLDHKADNLKGVAPNPDHKFGTVGAAACDMYGNIAAGTSTGGMTNKRFGRIGDSPVVGAGTYANNDTCAISCTGHGEFFLRAAVAHDISCLIEYKGLSLADACRLVVKDKLVKMGGEGGLIAVNRIGEFCFSYNSAGMNRGVRTSEGTDYVAFYGDSKDN</sequence>
<evidence type="ECO:0000313" key="1">
    <source>
        <dbReference type="EMBL" id="GAA4457214.1"/>
    </source>
</evidence>
<accession>A0ABP8N074</accession>
<dbReference type="PANTHER" id="PTHR10188">
    <property type="entry name" value="L-ASPARAGINASE"/>
    <property type="match status" value="1"/>
</dbReference>
<protein>
    <submittedName>
        <fullName evidence="1">Isoaspartyl peptidase/L-asparaginase</fullName>
    </submittedName>
</protein>
<dbReference type="CDD" id="cd04701">
    <property type="entry name" value="Asparaginase_2"/>
    <property type="match status" value="1"/>
</dbReference>
<organism evidence="1 2">
    <name type="scientific">Rurimicrobium arvi</name>
    <dbReference type="NCBI Taxonomy" id="2049916"/>
    <lineage>
        <taxon>Bacteria</taxon>
        <taxon>Pseudomonadati</taxon>
        <taxon>Bacteroidota</taxon>
        <taxon>Chitinophagia</taxon>
        <taxon>Chitinophagales</taxon>
        <taxon>Chitinophagaceae</taxon>
        <taxon>Rurimicrobium</taxon>
    </lineage>
</organism>
<comment type="caution">
    <text evidence="1">The sequence shown here is derived from an EMBL/GenBank/DDBJ whole genome shotgun (WGS) entry which is preliminary data.</text>
</comment>
<dbReference type="InterPro" id="IPR000246">
    <property type="entry name" value="Peptidase_T2"/>
</dbReference>
<dbReference type="Proteomes" id="UP001501410">
    <property type="component" value="Unassembled WGS sequence"/>
</dbReference>
<dbReference type="PANTHER" id="PTHR10188:SF6">
    <property type="entry name" value="N(4)-(BETA-N-ACETYLGLUCOSAMINYL)-L-ASPARAGINASE"/>
    <property type="match status" value="1"/>
</dbReference>
<name>A0ABP8N074_9BACT</name>